<dbReference type="EMBL" id="SLXV01000005">
    <property type="protein sequence ID" value="TCP69844.1"/>
    <property type="molecule type" value="Genomic_DNA"/>
</dbReference>
<dbReference type="Proteomes" id="UP000294746">
    <property type="component" value="Unassembled WGS sequence"/>
</dbReference>
<keyword evidence="5" id="KW-1185">Reference proteome</keyword>
<dbReference type="SMART" id="SM00563">
    <property type="entry name" value="PlsC"/>
    <property type="match status" value="1"/>
</dbReference>
<evidence type="ECO:0000256" key="2">
    <source>
        <dbReference type="ARBA" id="ARBA00023315"/>
    </source>
</evidence>
<evidence type="ECO:0000259" key="3">
    <source>
        <dbReference type="SMART" id="SM00563"/>
    </source>
</evidence>
<evidence type="ECO:0000256" key="1">
    <source>
        <dbReference type="ARBA" id="ARBA00022679"/>
    </source>
</evidence>
<sequence length="195" mass="21973">MYKLLRFLITLIYRIFFPYEVIGVEKFPKSGGVVVSPIHISNLDPPLLGISLPRQVHFMAKEEMFRVPIIKKALYIVGTFPVKRGGGDSQALKASIRILREGKVLGIFPQGTRDKSGEIRKVHVGAAMFALRTNSPIVPVAIIGPYRLFRKVRIVYGEPILPAEYLVDGKSTSDGVDRLSARWKKEVESLLHQYR</sequence>
<dbReference type="GO" id="GO:0003841">
    <property type="term" value="F:1-acylglycerol-3-phosphate O-acyltransferase activity"/>
    <property type="evidence" value="ECO:0007669"/>
    <property type="project" value="TreeGrafter"/>
</dbReference>
<dbReference type="SUPFAM" id="SSF69593">
    <property type="entry name" value="Glycerol-3-phosphate (1)-acyltransferase"/>
    <property type="match status" value="1"/>
</dbReference>
<keyword evidence="1 4" id="KW-0808">Transferase</keyword>
<dbReference type="AlphaFoldDB" id="A0A4R2S1C1"/>
<accession>A0A4R2S1C1</accession>
<keyword evidence="2 4" id="KW-0012">Acyltransferase</keyword>
<feature type="domain" description="Phospholipid/glycerol acyltransferase" evidence="3">
    <location>
        <begin position="33"/>
        <end position="145"/>
    </location>
</feature>
<dbReference type="Pfam" id="PF01553">
    <property type="entry name" value="Acyltransferase"/>
    <property type="match status" value="1"/>
</dbReference>
<proteinExistence type="predicted"/>
<protein>
    <submittedName>
        <fullName evidence="4">1-acyl-sn-glycerol-3-phosphate acyltransferase</fullName>
    </submittedName>
</protein>
<evidence type="ECO:0000313" key="4">
    <source>
        <dbReference type="EMBL" id="TCP69844.1"/>
    </source>
</evidence>
<dbReference type="PANTHER" id="PTHR10434:SF11">
    <property type="entry name" value="1-ACYL-SN-GLYCEROL-3-PHOSPHATE ACYLTRANSFERASE"/>
    <property type="match status" value="1"/>
</dbReference>
<name>A0A4R2S1C1_9BACL</name>
<dbReference type="GO" id="GO:0006654">
    <property type="term" value="P:phosphatidic acid biosynthetic process"/>
    <property type="evidence" value="ECO:0007669"/>
    <property type="project" value="TreeGrafter"/>
</dbReference>
<organism evidence="4 5">
    <name type="scientific">Baia soyae</name>
    <dbReference type="NCBI Taxonomy" id="1544746"/>
    <lineage>
        <taxon>Bacteria</taxon>
        <taxon>Bacillati</taxon>
        <taxon>Bacillota</taxon>
        <taxon>Bacilli</taxon>
        <taxon>Bacillales</taxon>
        <taxon>Thermoactinomycetaceae</taxon>
        <taxon>Baia</taxon>
    </lineage>
</organism>
<gene>
    <name evidence="4" type="ORF">EDD57_10527</name>
</gene>
<reference evidence="4 5" key="1">
    <citation type="submission" date="2019-03" db="EMBL/GenBank/DDBJ databases">
        <title>Genomic Encyclopedia of Type Strains, Phase IV (KMG-IV): sequencing the most valuable type-strain genomes for metagenomic binning, comparative biology and taxonomic classification.</title>
        <authorList>
            <person name="Goeker M."/>
        </authorList>
    </citation>
    <scope>NUCLEOTIDE SEQUENCE [LARGE SCALE GENOMIC DNA]</scope>
    <source>
        <strain evidence="4 5">DSM 46831</strain>
    </source>
</reference>
<comment type="caution">
    <text evidence="4">The sequence shown here is derived from an EMBL/GenBank/DDBJ whole genome shotgun (WGS) entry which is preliminary data.</text>
</comment>
<dbReference type="InterPro" id="IPR002123">
    <property type="entry name" value="Plipid/glycerol_acylTrfase"/>
</dbReference>
<dbReference type="PANTHER" id="PTHR10434">
    <property type="entry name" value="1-ACYL-SN-GLYCEROL-3-PHOSPHATE ACYLTRANSFERASE"/>
    <property type="match status" value="1"/>
</dbReference>
<evidence type="ECO:0000313" key="5">
    <source>
        <dbReference type="Proteomes" id="UP000294746"/>
    </source>
</evidence>
<dbReference type="CDD" id="cd07989">
    <property type="entry name" value="LPLAT_AGPAT-like"/>
    <property type="match status" value="1"/>
</dbReference>